<reference evidence="1 2" key="1">
    <citation type="journal article" date="2020" name="Science">
        <title>Unexpected conservation and global transmission of agrobacterial virulence plasmids.</title>
        <authorList>
            <person name="Weisberg A.J."/>
            <person name="Davis E.W. 2nd"/>
            <person name="Tabima J."/>
            <person name="Belcher M.S."/>
            <person name="Miller M."/>
            <person name="Kuo C.H."/>
            <person name="Loper J.E."/>
            <person name="Grunwald N.J."/>
            <person name="Putnam M.L."/>
            <person name="Chang J.H."/>
        </authorList>
    </citation>
    <scope>NUCLEOTIDE SEQUENCE [LARGE SCALE GENOMIC DNA]</scope>
    <source>
        <strain evidence="1 2">A19/93</strain>
    </source>
</reference>
<dbReference type="Proteomes" id="UP000822331">
    <property type="component" value="Unassembled WGS sequence"/>
</dbReference>
<sequence length="102" mass="11061">MSHDIDFATVMSAKELLTLRKTIEMTQLEMATHMGLSKSAYVAVETGTATMRKIHQVAAERVAISAIAYRPELAAGLLDTKTAYFLVDVRDASDALKAAGMK</sequence>
<evidence type="ECO:0000313" key="1">
    <source>
        <dbReference type="EMBL" id="NTF35549.1"/>
    </source>
</evidence>
<evidence type="ECO:0000313" key="2">
    <source>
        <dbReference type="Proteomes" id="UP000822331"/>
    </source>
</evidence>
<dbReference type="Gene3D" id="1.10.260.40">
    <property type="entry name" value="lambda repressor-like DNA-binding domains"/>
    <property type="match status" value="1"/>
</dbReference>
<gene>
    <name evidence="1" type="ORF">G6L72_02320</name>
</gene>
<name>A0ABX2IZK8_9HYPH</name>
<dbReference type="CDD" id="cd00093">
    <property type="entry name" value="HTH_XRE"/>
    <property type="match status" value="1"/>
</dbReference>
<accession>A0ABX2IZK8</accession>
<organism evidence="1 2">
    <name type="scientific">Agrobacterium rubi</name>
    <dbReference type="NCBI Taxonomy" id="28099"/>
    <lineage>
        <taxon>Bacteria</taxon>
        <taxon>Pseudomonadati</taxon>
        <taxon>Pseudomonadota</taxon>
        <taxon>Alphaproteobacteria</taxon>
        <taxon>Hyphomicrobiales</taxon>
        <taxon>Rhizobiaceae</taxon>
        <taxon>Rhizobium/Agrobacterium group</taxon>
        <taxon>Agrobacterium</taxon>
    </lineage>
</organism>
<dbReference type="RefSeq" id="WP_174003040.1">
    <property type="nucleotide sequence ID" value="NZ_JAAMCP010000001.1"/>
</dbReference>
<comment type="caution">
    <text evidence="1">The sequence shown here is derived from an EMBL/GenBank/DDBJ whole genome shotgun (WGS) entry which is preliminary data.</text>
</comment>
<keyword evidence="2" id="KW-1185">Reference proteome</keyword>
<dbReference type="EMBL" id="JAAMCP010000001">
    <property type="protein sequence ID" value="NTF35549.1"/>
    <property type="molecule type" value="Genomic_DNA"/>
</dbReference>
<dbReference type="InterPro" id="IPR001387">
    <property type="entry name" value="Cro/C1-type_HTH"/>
</dbReference>
<dbReference type="SUPFAM" id="SSF47413">
    <property type="entry name" value="lambda repressor-like DNA-binding domains"/>
    <property type="match status" value="1"/>
</dbReference>
<dbReference type="InterPro" id="IPR010982">
    <property type="entry name" value="Lambda_DNA-bd_dom_sf"/>
</dbReference>
<proteinExistence type="predicted"/>
<protein>
    <submittedName>
        <fullName evidence="1">Helix-turn-helix transcriptional regulator</fullName>
    </submittedName>
</protein>